<gene>
    <name evidence="3" type="ORF">CGZ93_16415</name>
</gene>
<evidence type="ECO:0000313" key="4">
    <source>
        <dbReference type="Proteomes" id="UP000216311"/>
    </source>
</evidence>
<dbReference type="Proteomes" id="UP000216311">
    <property type="component" value="Unassembled WGS sequence"/>
</dbReference>
<dbReference type="EMBL" id="NMVQ01000045">
    <property type="protein sequence ID" value="OYO18167.1"/>
    <property type="molecule type" value="Genomic_DNA"/>
</dbReference>
<dbReference type="InterPro" id="IPR025443">
    <property type="entry name" value="DUF4307"/>
</dbReference>
<dbReference type="AlphaFoldDB" id="A0A255GQQ9"/>
<keyword evidence="4" id="KW-1185">Reference proteome</keyword>
<evidence type="ECO:0000256" key="1">
    <source>
        <dbReference type="SAM" id="MobiDB-lite"/>
    </source>
</evidence>
<keyword evidence="2" id="KW-1133">Transmembrane helix</keyword>
<keyword evidence="2" id="KW-0472">Membrane</keyword>
<feature type="region of interest" description="Disordered" evidence="1">
    <location>
        <begin position="16"/>
        <end position="38"/>
    </location>
</feature>
<evidence type="ECO:0008006" key="5">
    <source>
        <dbReference type="Google" id="ProtNLM"/>
    </source>
</evidence>
<evidence type="ECO:0000256" key="2">
    <source>
        <dbReference type="SAM" id="Phobius"/>
    </source>
</evidence>
<comment type="caution">
    <text evidence="3">The sequence shown here is derived from an EMBL/GenBank/DDBJ whole genome shotgun (WGS) entry which is preliminary data.</text>
</comment>
<protein>
    <recommendedName>
        <fullName evidence="5">DUF4307 domain-containing protein</fullName>
    </recommendedName>
</protein>
<dbReference type="Pfam" id="PF14155">
    <property type="entry name" value="DUF4307"/>
    <property type="match status" value="1"/>
</dbReference>
<proteinExistence type="predicted"/>
<sequence length="176" mass="19674">MSCRSLQRIGWQFQYQQHRRHPPDSPTTRKAVQSGPLGRRTRVEAMSTATDRARIAARYPQPRRPWLIWVIAAVVLPLLGFWLWISTVKANPPLTASVTSFVVTGPNAMEVELMIDRSRPEVSGRCLVQASAHGGEKVGEIWYAVRPAGAEVTRERTSLRTFRPPESAAVSQCVAE</sequence>
<organism evidence="3 4">
    <name type="scientific">Enemella dayhoffiae</name>
    <dbReference type="NCBI Taxonomy" id="2016507"/>
    <lineage>
        <taxon>Bacteria</taxon>
        <taxon>Bacillati</taxon>
        <taxon>Actinomycetota</taxon>
        <taxon>Actinomycetes</taxon>
        <taxon>Propionibacteriales</taxon>
        <taxon>Propionibacteriaceae</taxon>
        <taxon>Enemella</taxon>
    </lineage>
</organism>
<dbReference type="OrthoDB" id="3711853at2"/>
<feature type="transmembrane region" description="Helical" evidence="2">
    <location>
        <begin position="66"/>
        <end position="85"/>
    </location>
</feature>
<name>A0A255GQQ9_9ACTN</name>
<evidence type="ECO:0000313" key="3">
    <source>
        <dbReference type="EMBL" id="OYO18167.1"/>
    </source>
</evidence>
<accession>A0A255GQQ9</accession>
<reference evidence="3 4" key="1">
    <citation type="submission" date="2017-07" db="EMBL/GenBank/DDBJ databases">
        <title>Draft whole genome sequences of clinical Proprionibacteriaceae strains.</title>
        <authorList>
            <person name="Bernier A.-M."/>
            <person name="Bernard K."/>
            <person name="Domingo M.-C."/>
        </authorList>
    </citation>
    <scope>NUCLEOTIDE SEQUENCE [LARGE SCALE GENOMIC DNA]</scope>
    <source>
        <strain evidence="3 4">NML 130396</strain>
    </source>
</reference>
<keyword evidence="2" id="KW-0812">Transmembrane</keyword>